<evidence type="ECO:0000313" key="2">
    <source>
        <dbReference type="EMBL" id="MDP1026703.1"/>
    </source>
</evidence>
<gene>
    <name evidence="2" type="ORF">Q5H91_05735</name>
</gene>
<accession>A0ABT9EIB6</accession>
<keyword evidence="1" id="KW-0732">Signal</keyword>
<comment type="caution">
    <text evidence="2">The sequence shown here is derived from an EMBL/GenBank/DDBJ whole genome shotgun (WGS) entry which is preliminary data.</text>
</comment>
<dbReference type="InterPro" id="IPR019619">
    <property type="entry name" value="DUF2490"/>
</dbReference>
<sequence length="229" mass="25546">MMARRLYLTCLPLLLAAAPASAQVEDEQFWEQVNLNVPLTPDVRVTLEEIARWGDRADGISQTEFGALLGTKLAKGVEFGFGYRRVGLFSASRAAVHEDRLRQQVVLTHGPLIGRLRVDERFNPGGHEVGFRIRPLARYNYALGSRGFALFASHESFFIPNSTAWGQHAGYERMRNMAGVVVPLFSRKALLDIGYLNQYRFALAGARPQMEHALSLQLTINAIGPILHD</sequence>
<dbReference type="EMBL" id="JAUUDS010000001">
    <property type="protein sequence ID" value="MDP1026703.1"/>
    <property type="molecule type" value="Genomic_DNA"/>
</dbReference>
<dbReference type="Proteomes" id="UP001230685">
    <property type="component" value="Unassembled WGS sequence"/>
</dbReference>
<keyword evidence="3" id="KW-1185">Reference proteome</keyword>
<feature type="signal peptide" evidence="1">
    <location>
        <begin position="1"/>
        <end position="22"/>
    </location>
</feature>
<dbReference type="Pfam" id="PF10677">
    <property type="entry name" value="DUF2490"/>
    <property type="match status" value="1"/>
</dbReference>
<proteinExistence type="predicted"/>
<organism evidence="2 3">
    <name type="scientific">Sphingomonas aurea</name>
    <dbReference type="NCBI Taxonomy" id="3063994"/>
    <lineage>
        <taxon>Bacteria</taxon>
        <taxon>Pseudomonadati</taxon>
        <taxon>Pseudomonadota</taxon>
        <taxon>Alphaproteobacteria</taxon>
        <taxon>Sphingomonadales</taxon>
        <taxon>Sphingomonadaceae</taxon>
        <taxon>Sphingomonas</taxon>
    </lineage>
</organism>
<evidence type="ECO:0000313" key="3">
    <source>
        <dbReference type="Proteomes" id="UP001230685"/>
    </source>
</evidence>
<name>A0ABT9EIB6_9SPHN</name>
<reference evidence="2 3" key="1">
    <citation type="submission" date="2023-07" db="EMBL/GenBank/DDBJ databases">
        <authorList>
            <person name="Kim M.K."/>
        </authorList>
    </citation>
    <scope>NUCLEOTIDE SEQUENCE [LARGE SCALE GENOMIC DNA]</scope>
    <source>
        <strain evidence="2 3">KR1UV-12</strain>
    </source>
</reference>
<feature type="chain" id="PRO_5047178358" evidence="1">
    <location>
        <begin position="23"/>
        <end position="229"/>
    </location>
</feature>
<dbReference type="RefSeq" id="WP_305172251.1">
    <property type="nucleotide sequence ID" value="NZ_JAUUDS010000001.1"/>
</dbReference>
<evidence type="ECO:0000256" key="1">
    <source>
        <dbReference type="SAM" id="SignalP"/>
    </source>
</evidence>
<protein>
    <submittedName>
        <fullName evidence="2">DUF2490 domain-containing protein</fullName>
    </submittedName>
</protein>